<evidence type="ECO:0000313" key="2">
    <source>
        <dbReference type="EMBL" id="CRK36988.1"/>
    </source>
</evidence>
<feature type="compositionally biased region" description="Low complexity" evidence="1">
    <location>
        <begin position="44"/>
        <end position="53"/>
    </location>
</feature>
<organism evidence="2 3">
    <name type="scientific">Verticillium longisporum</name>
    <name type="common">Verticillium dahliae var. longisporum</name>
    <dbReference type="NCBI Taxonomy" id="100787"/>
    <lineage>
        <taxon>Eukaryota</taxon>
        <taxon>Fungi</taxon>
        <taxon>Dikarya</taxon>
        <taxon>Ascomycota</taxon>
        <taxon>Pezizomycotina</taxon>
        <taxon>Sordariomycetes</taxon>
        <taxon>Hypocreomycetidae</taxon>
        <taxon>Glomerellales</taxon>
        <taxon>Plectosphaerellaceae</taxon>
        <taxon>Verticillium</taxon>
    </lineage>
</organism>
<name>A0A0G4MRV9_VERLO</name>
<dbReference type="EMBL" id="CVQH01024508">
    <property type="protein sequence ID" value="CRK36988.1"/>
    <property type="molecule type" value="Genomic_DNA"/>
</dbReference>
<evidence type="ECO:0000256" key="1">
    <source>
        <dbReference type="SAM" id="MobiDB-lite"/>
    </source>
</evidence>
<reference evidence="2 3" key="1">
    <citation type="submission" date="2015-05" db="EMBL/GenBank/DDBJ databases">
        <authorList>
            <person name="Wang D.B."/>
            <person name="Wang M."/>
        </authorList>
    </citation>
    <scope>NUCLEOTIDE SEQUENCE [LARGE SCALE GENOMIC DNA]</scope>
    <source>
        <strain evidence="2">VL1</strain>
    </source>
</reference>
<keyword evidence="3" id="KW-1185">Reference proteome</keyword>
<protein>
    <submittedName>
        <fullName evidence="2">Uncharacterized protein</fullName>
    </submittedName>
</protein>
<feature type="non-terminal residue" evidence="2">
    <location>
        <position position="1"/>
    </location>
</feature>
<feature type="region of interest" description="Disordered" evidence="1">
    <location>
        <begin position="40"/>
        <end position="70"/>
    </location>
</feature>
<gene>
    <name evidence="2" type="ORF">BN1708_020184</name>
</gene>
<dbReference type="Proteomes" id="UP000044602">
    <property type="component" value="Unassembled WGS sequence"/>
</dbReference>
<evidence type="ECO:0000313" key="3">
    <source>
        <dbReference type="Proteomes" id="UP000044602"/>
    </source>
</evidence>
<feature type="non-terminal residue" evidence="2">
    <location>
        <position position="70"/>
    </location>
</feature>
<dbReference type="AlphaFoldDB" id="A0A0G4MRV9"/>
<accession>A0A0G4MRV9</accession>
<sequence>TSSTPPRTPSCDGRTRSTPLMMFRSTSFPFTPRISLTYARRARTSPAAPSALRHMSSPRLPRMPRAVRSP</sequence>
<proteinExistence type="predicted"/>